<dbReference type="EMBL" id="SGWV01000008">
    <property type="protein sequence ID" value="RZS56869.1"/>
    <property type="molecule type" value="Genomic_DNA"/>
</dbReference>
<proteinExistence type="predicted"/>
<comment type="caution">
    <text evidence="1">The sequence shown here is derived from an EMBL/GenBank/DDBJ whole genome shotgun (WGS) entry which is preliminary data.</text>
</comment>
<reference evidence="1 2" key="1">
    <citation type="submission" date="2019-02" db="EMBL/GenBank/DDBJ databases">
        <title>Genomic Encyclopedia of Type Strains, Phase IV (KMG-IV): sequencing the most valuable type-strain genomes for metagenomic binning, comparative biology and taxonomic classification.</title>
        <authorList>
            <person name="Goeker M."/>
        </authorList>
    </citation>
    <scope>NUCLEOTIDE SEQUENCE [LARGE SCALE GENOMIC DNA]</scope>
    <source>
        <strain evidence="1 2">DSM 10617</strain>
    </source>
</reference>
<protein>
    <recommendedName>
        <fullName evidence="3">2OG-Fe dioxygenase family protein</fullName>
    </recommendedName>
</protein>
<dbReference type="InterPro" id="IPR018724">
    <property type="entry name" value="2OG-Fe_dioxygenase"/>
</dbReference>
<keyword evidence="2" id="KW-1185">Reference proteome</keyword>
<dbReference type="AlphaFoldDB" id="A0A4Q7LT18"/>
<dbReference type="OrthoDB" id="6681382at2"/>
<gene>
    <name evidence="1" type="ORF">EV685_1424</name>
</gene>
<dbReference type="RefSeq" id="WP_130481290.1">
    <property type="nucleotide sequence ID" value="NZ_SGWV01000008.1"/>
</dbReference>
<name>A0A4Q7LT18_9BURK</name>
<accession>A0A4Q7LT18</accession>
<dbReference type="Pfam" id="PF10014">
    <property type="entry name" value="2OG-Fe_Oxy_2"/>
    <property type="match status" value="1"/>
</dbReference>
<evidence type="ECO:0008006" key="3">
    <source>
        <dbReference type="Google" id="ProtNLM"/>
    </source>
</evidence>
<dbReference type="GO" id="GO:0051213">
    <property type="term" value="F:dioxygenase activity"/>
    <property type="evidence" value="ECO:0007669"/>
    <property type="project" value="InterPro"/>
</dbReference>
<evidence type="ECO:0000313" key="1">
    <source>
        <dbReference type="EMBL" id="RZS56869.1"/>
    </source>
</evidence>
<sequence length="261" mass="28166">MFRHPDPVDAAALDTCADLLREQGHVRLTPAALAALAQVPPDALTALAPHWHDLPPDAHLKDGGRYRRRRHGSYVQDTASGTLDAVPHRAHWQPTTYNALHGGMLRWFDPLQPALATSPAFLAVVQHLGEVFAQAARALPAVAGEPVFDGHWAIEAHAFRIDTTGGVGRPTPEGAHRDGVAFVAVLLVERHGVIGGETRVFEADGPRGVRFTLAQPWSALLLDDARVIHESTPIQPAEPGGWRDTLVLTYRAGGFQDPPDA</sequence>
<dbReference type="Gene3D" id="2.60.120.620">
    <property type="entry name" value="q2cbj1_9rhob like domain"/>
    <property type="match status" value="1"/>
</dbReference>
<evidence type="ECO:0000313" key="2">
    <source>
        <dbReference type="Proteomes" id="UP000293433"/>
    </source>
</evidence>
<organism evidence="1 2">
    <name type="scientific">Sphaerotilus mobilis</name>
    <dbReference type="NCBI Taxonomy" id="47994"/>
    <lineage>
        <taxon>Bacteria</taxon>
        <taxon>Pseudomonadati</taxon>
        <taxon>Pseudomonadota</taxon>
        <taxon>Betaproteobacteria</taxon>
        <taxon>Burkholderiales</taxon>
        <taxon>Sphaerotilaceae</taxon>
        <taxon>Sphaerotilus</taxon>
    </lineage>
</organism>
<dbReference type="Proteomes" id="UP000293433">
    <property type="component" value="Unassembled WGS sequence"/>
</dbReference>